<comment type="catalytic activity">
    <reaction evidence="9">
        <text>a D-hexose + ATP = a D-hexose 6-phosphate + ADP + H(+)</text>
        <dbReference type="Rhea" id="RHEA:22740"/>
        <dbReference type="ChEBI" id="CHEBI:4194"/>
        <dbReference type="ChEBI" id="CHEBI:15378"/>
        <dbReference type="ChEBI" id="CHEBI:30616"/>
        <dbReference type="ChEBI" id="CHEBI:229467"/>
        <dbReference type="ChEBI" id="CHEBI:456216"/>
        <dbReference type="EC" id="2.7.1.1"/>
    </reaction>
    <physiologicalReaction direction="left-to-right" evidence="9">
        <dbReference type="Rhea" id="RHEA:22741"/>
    </physiologicalReaction>
</comment>
<dbReference type="CDD" id="cd24018">
    <property type="entry name" value="ASKHA_NBD_HK_fungi"/>
    <property type="match status" value="1"/>
</dbReference>
<dbReference type="Gene3D" id="1.10.287.1250">
    <property type="match status" value="1"/>
</dbReference>
<dbReference type="SUPFAM" id="SSF53067">
    <property type="entry name" value="Actin-like ATPase domain"/>
    <property type="match status" value="2"/>
</dbReference>
<evidence type="ECO:0000313" key="15">
    <source>
        <dbReference type="EMBL" id="ORZ04639.1"/>
    </source>
</evidence>
<keyword evidence="6 12" id="KW-0418">Kinase</keyword>
<dbReference type="OrthoDB" id="419537at2759"/>
<dbReference type="STRING" id="90262.A0A1X2HXF8"/>
<dbReference type="GO" id="GO:0005536">
    <property type="term" value="F:D-glucose binding"/>
    <property type="evidence" value="ECO:0007669"/>
    <property type="project" value="InterPro"/>
</dbReference>
<dbReference type="GO" id="GO:0008865">
    <property type="term" value="F:fructokinase activity"/>
    <property type="evidence" value="ECO:0007669"/>
    <property type="project" value="TreeGrafter"/>
</dbReference>
<evidence type="ECO:0000256" key="6">
    <source>
        <dbReference type="ARBA" id="ARBA00022777"/>
    </source>
</evidence>
<dbReference type="InterPro" id="IPR022672">
    <property type="entry name" value="Hexokinase_N"/>
</dbReference>
<comment type="pathway">
    <text evidence="2">Carbohydrate metabolism; hexose metabolism.</text>
</comment>
<dbReference type="PANTHER" id="PTHR19443">
    <property type="entry name" value="HEXOKINASE"/>
    <property type="match status" value="1"/>
</dbReference>
<comment type="similarity">
    <text evidence="3 12">Belongs to the hexokinase family.</text>
</comment>
<sequence length="459" mass="51035">MEQCQALEQIQTEFQVNTDHMHAIVKQFVQEMNKGLDHHGATVAMIPSFVSGRPTGQEKGQYLALDLGGTNLRVCQVALLGDGQYTLHQQKYVVSDQLKLGDMRHLCDFIADCVDDFISEHGDQHTTLDLGFTFSFPILQTSINSGELKQWTKGFACANAVGKDPAVLLQDAFHRKNLQVNIAAIVNDTVGTLMAHAYRHPETTMGVILGTGSNTCYYEDISQIKKDFNHGKTLSDEMVVNMEWGAFDCERRILPLTMYDNKMNRESVNVNEQLFEKMISGMYLGEIARNCMLYWIDRLVLFGGRSSPELNTQWRFETAYMSTIQADHSKDLAATKHVLEDIMDLPAGSTTLADRQLVQVICQSVGRRSARLAACGLAGILSHKNLVVGDNGQDDGSCLIAIDGSLFEFYPDFEKNMTEALVELFGEKMRSRVRFELSRDGSGLGASVIAMMASKLASQ</sequence>
<dbReference type="GO" id="GO:0006096">
    <property type="term" value="P:glycolytic process"/>
    <property type="evidence" value="ECO:0007669"/>
    <property type="project" value="UniProtKB-UniPathway"/>
</dbReference>
<evidence type="ECO:0000256" key="10">
    <source>
        <dbReference type="ARBA" id="ARBA00047905"/>
    </source>
</evidence>
<dbReference type="EMBL" id="MCGE01000049">
    <property type="protein sequence ID" value="ORZ04639.1"/>
    <property type="molecule type" value="Genomic_DNA"/>
</dbReference>
<evidence type="ECO:0000259" key="14">
    <source>
        <dbReference type="Pfam" id="PF03727"/>
    </source>
</evidence>
<dbReference type="PANTHER" id="PTHR19443:SF30">
    <property type="entry name" value="GLUCOKINASE-1-RELATED"/>
    <property type="match status" value="1"/>
</dbReference>
<evidence type="ECO:0000256" key="11">
    <source>
        <dbReference type="ARBA" id="ARBA00048160"/>
    </source>
</evidence>
<evidence type="ECO:0000256" key="1">
    <source>
        <dbReference type="ARBA" id="ARBA00004888"/>
    </source>
</evidence>
<comment type="catalytic activity">
    <reaction evidence="10">
        <text>D-fructose + ATP = D-fructose 6-phosphate + ADP + H(+)</text>
        <dbReference type="Rhea" id="RHEA:16125"/>
        <dbReference type="ChEBI" id="CHEBI:15378"/>
        <dbReference type="ChEBI" id="CHEBI:30616"/>
        <dbReference type="ChEBI" id="CHEBI:37721"/>
        <dbReference type="ChEBI" id="CHEBI:61527"/>
        <dbReference type="ChEBI" id="CHEBI:456216"/>
        <dbReference type="EC" id="2.7.1.1"/>
    </reaction>
    <physiologicalReaction direction="left-to-right" evidence="10">
        <dbReference type="Rhea" id="RHEA:16126"/>
    </physiologicalReaction>
</comment>
<evidence type="ECO:0000256" key="2">
    <source>
        <dbReference type="ARBA" id="ARBA00005028"/>
    </source>
</evidence>
<dbReference type="GO" id="GO:0005524">
    <property type="term" value="F:ATP binding"/>
    <property type="evidence" value="ECO:0007669"/>
    <property type="project" value="UniProtKB-UniRule"/>
</dbReference>
<evidence type="ECO:0000256" key="7">
    <source>
        <dbReference type="ARBA" id="ARBA00022840"/>
    </source>
</evidence>
<dbReference type="EC" id="2.7.1.-" evidence="12"/>
<name>A0A1X2HXF8_9FUNG</name>
<keyword evidence="7 12" id="KW-0067">ATP-binding</keyword>
<dbReference type="GO" id="GO:0005739">
    <property type="term" value="C:mitochondrion"/>
    <property type="evidence" value="ECO:0007669"/>
    <property type="project" value="TreeGrafter"/>
</dbReference>
<dbReference type="FunFam" id="3.30.420.40:FF:000805">
    <property type="entry name" value="Hexokinase-2"/>
    <property type="match status" value="1"/>
</dbReference>
<evidence type="ECO:0000256" key="12">
    <source>
        <dbReference type="RuleBase" id="RU362007"/>
    </source>
</evidence>
<evidence type="ECO:0000259" key="13">
    <source>
        <dbReference type="Pfam" id="PF00349"/>
    </source>
</evidence>
<evidence type="ECO:0000256" key="4">
    <source>
        <dbReference type="ARBA" id="ARBA00022679"/>
    </source>
</evidence>
<dbReference type="InterPro" id="IPR022673">
    <property type="entry name" value="Hexokinase_C"/>
</dbReference>
<evidence type="ECO:0000256" key="9">
    <source>
        <dbReference type="ARBA" id="ARBA00044613"/>
    </source>
</evidence>
<dbReference type="UniPathway" id="UPA00109">
    <property type="reaction ID" value="UER00180"/>
</dbReference>
<feature type="domain" description="Hexokinase C-terminal" evidence="14">
    <location>
        <begin position="205"/>
        <end position="452"/>
    </location>
</feature>
<dbReference type="PRINTS" id="PR00475">
    <property type="entry name" value="HEXOKINASE"/>
</dbReference>
<comment type="caution">
    <text evidence="15">The sequence shown here is derived from an EMBL/GenBank/DDBJ whole genome shotgun (WGS) entry which is preliminary data.</text>
</comment>
<keyword evidence="4 12" id="KW-0808">Transferase</keyword>
<dbReference type="InterPro" id="IPR043129">
    <property type="entry name" value="ATPase_NBD"/>
</dbReference>
<comment type="pathway">
    <text evidence="1">Carbohydrate degradation; glycolysis; D-glyceraldehyde 3-phosphate and glycerone phosphate from D-glucose: step 1/4.</text>
</comment>
<comment type="catalytic activity">
    <reaction evidence="11">
        <text>D-glucose + ATP = D-glucose 6-phosphate + ADP + H(+)</text>
        <dbReference type="Rhea" id="RHEA:17825"/>
        <dbReference type="ChEBI" id="CHEBI:4167"/>
        <dbReference type="ChEBI" id="CHEBI:15378"/>
        <dbReference type="ChEBI" id="CHEBI:30616"/>
        <dbReference type="ChEBI" id="CHEBI:61548"/>
        <dbReference type="ChEBI" id="CHEBI:456216"/>
        <dbReference type="EC" id="2.7.1.1"/>
    </reaction>
    <physiologicalReaction direction="left-to-right" evidence="11">
        <dbReference type="Rhea" id="RHEA:17826"/>
    </physiologicalReaction>
</comment>
<dbReference type="Proteomes" id="UP000193560">
    <property type="component" value="Unassembled WGS sequence"/>
</dbReference>
<gene>
    <name evidence="15" type="ORF">BCR42DRAFT_463519</name>
</gene>
<keyword evidence="8 12" id="KW-0324">Glycolysis</keyword>
<accession>A0A1X2HXF8</accession>
<organism evidence="15 16">
    <name type="scientific">Absidia repens</name>
    <dbReference type="NCBI Taxonomy" id="90262"/>
    <lineage>
        <taxon>Eukaryota</taxon>
        <taxon>Fungi</taxon>
        <taxon>Fungi incertae sedis</taxon>
        <taxon>Mucoromycota</taxon>
        <taxon>Mucoromycotina</taxon>
        <taxon>Mucoromycetes</taxon>
        <taxon>Mucorales</taxon>
        <taxon>Cunninghamellaceae</taxon>
        <taxon>Absidia</taxon>
    </lineage>
</organism>
<evidence type="ECO:0000313" key="16">
    <source>
        <dbReference type="Proteomes" id="UP000193560"/>
    </source>
</evidence>
<dbReference type="Pfam" id="PF00349">
    <property type="entry name" value="Hexokinase_1"/>
    <property type="match status" value="1"/>
</dbReference>
<keyword evidence="16" id="KW-1185">Reference proteome</keyword>
<keyword evidence="5 12" id="KW-0547">Nucleotide-binding</keyword>
<dbReference type="GO" id="GO:0005829">
    <property type="term" value="C:cytosol"/>
    <property type="evidence" value="ECO:0007669"/>
    <property type="project" value="TreeGrafter"/>
</dbReference>
<reference evidence="15 16" key="1">
    <citation type="submission" date="2016-07" db="EMBL/GenBank/DDBJ databases">
        <title>Pervasive Adenine N6-methylation of Active Genes in Fungi.</title>
        <authorList>
            <consortium name="DOE Joint Genome Institute"/>
            <person name="Mondo S.J."/>
            <person name="Dannebaum R.O."/>
            <person name="Kuo R.C."/>
            <person name="Labutti K."/>
            <person name="Haridas S."/>
            <person name="Kuo A."/>
            <person name="Salamov A."/>
            <person name="Ahrendt S.R."/>
            <person name="Lipzen A."/>
            <person name="Sullivan W."/>
            <person name="Andreopoulos W.B."/>
            <person name="Clum A."/>
            <person name="Lindquist E."/>
            <person name="Daum C."/>
            <person name="Ramamoorthy G.K."/>
            <person name="Gryganskyi A."/>
            <person name="Culley D."/>
            <person name="Magnuson J.K."/>
            <person name="James T.Y."/>
            <person name="O'Malley M.A."/>
            <person name="Stajich J.E."/>
            <person name="Spatafora J.W."/>
            <person name="Visel A."/>
            <person name="Grigoriev I.V."/>
        </authorList>
    </citation>
    <scope>NUCLEOTIDE SEQUENCE [LARGE SCALE GENOMIC DNA]</scope>
    <source>
        <strain evidence="15 16">NRRL 1336</strain>
    </source>
</reference>
<dbReference type="PROSITE" id="PS00378">
    <property type="entry name" value="HEXOKINASE_1"/>
    <property type="match status" value="1"/>
</dbReference>
<dbReference type="PROSITE" id="PS51748">
    <property type="entry name" value="HEXOKINASE_2"/>
    <property type="match status" value="1"/>
</dbReference>
<dbReference type="InterPro" id="IPR001312">
    <property type="entry name" value="Hexokinase"/>
</dbReference>
<dbReference type="AlphaFoldDB" id="A0A1X2HXF8"/>
<dbReference type="GO" id="GO:0006006">
    <property type="term" value="P:glucose metabolic process"/>
    <property type="evidence" value="ECO:0007669"/>
    <property type="project" value="TreeGrafter"/>
</dbReference>
<evidence type="ECO:0000256" key="8">
    <source>
        <dbReference type="ARBA" id="ARBA00023152"/>
    </source>
</evidence>
<dbReference type="Pfam" id="PF03727">
    <property type="entry name" value="Hexokinase_2"/>
    <property type="match status" value="1"/>
</dbReference>
<proteinExistence type="inferred from homology"/>
<protein>
    <recommendedName>
        <fullName evidence="12">Phosphotransferase</fullName>
        <ecNumber evidence="12">2.7.1.-</ecNumber>
    </recommendedName>
</protein>
<evidence type="ECO:0000256" key="3">
    <source>
        <dbReference type="ARBA" id="ARBA00009225"/>
    </source>
</evidence>
<dbReference type="Gene3D" id="3.40.367.20">
    <property type="match status" value="1"/>
</dbReference>
<dbReference type="GO" id="GO:0004340">
    <property type="term" value="F:glucokinase activity"/>
    <property type="evidence" value="ECO:0007669"/>
    <property type="project" value="TreeGrafter"/>
</dbReference>
<feature type="domain" description="Hexokinase N-terminal" evidence="13">
    <location>
        <begin position="7"/>
        <end position="198"/>
    </location>
</feature>
<evidence type="ECO:0000256" key="5">
    <source>
        <dbReference type="ARBA" id="ARBA00022741"/>
    </source>
</evidence>
<dbReference type="Gene3D" id="3.30.420.40">
    <property type="match status" value="1"/>
</dbReference>
<dbReference type="InterPro" id="IPR019807">
    <property type="entry name" value="Hexokinase_BS"/>
</dbReference>
<dbReference type="GO" id="GO:0001678">
    <property type="term" value="P:intracellular glucose homeostasis"/>
    <property type="evidence" value="ECO:0007669"/>
    <property type="project" value="InterPro"/>
</dbReference>